<dbReference type="SUPFAM" id="SSF46689">
    <property type="entry name" value="Homeodomain-like"/>
    <property type="match status" value="2"/>
</dbReference>
<feature type="region of interest" description="Disordered" evidence="1">
    <location>
        <begin position="1169"/>
        <end position="1189"/>
    </location>
</feature>
<feature type="compositionally biased region" description="Acidic residues" evidence="1">
    <location>
        <begin position="31"/>
        <end position="64"/>
    </location>
</feature>
<name>A0A2J6TFG6_9HELO</name>
<feature type="region of interest" description="Disordered" evidence="1">
    <location>
        <begin position="1044"/>
        <end position="1079"/>
    </location>
</feature>
<feature type="region of interest" description="Disordered" evidence="1">
    <location>
        <begin position="1218"/>
        <end position="1300"/>
    </location>
</feature>
<dbReference type="GO" id="GO:0005634">
    <property type="term" value="C:nucleus"/>
    <property type="evidence" value="ECO:0007669"/>
    <property type="project" value="InterPro"/>
</dbReference>
<dbReference type="GO" id="GO:0042393">
    <property type="term" value="F:histone binding"/>
    <property type="evidence" value="ECO:0007669"/>
    <property type="project" value="InterPro"/>
</dbReference>
<feature type="region of interest" description="Disordered" evidence="1">
    <location>
        <begin position="1"/>
        <end position="68"/>
    </location>
</feature>
<dbReference type="GeneID" id="36594821"/>
<dbReference type="Proteomes" id="UP000235371">
    <property type="component" value="Unassembled WGS sequence"/>
</dbReference>
<feature type="region of interest" description="Disordered" evidence="1">
    <location>
        <begin position="751"/>
        <end position="1009"/>
    </location>
</feature>
<feature type="compositionally biased region" description="Low complexity" evidence="1">
    <location>
        <begin position="1046"/>
        <end position="1057"/>
    </location>
</feature>
<feature type="compositionally biased region" description="Polar residues" evidence="1">
    <location>
        <begin position="1270"/>
        <end position="1283"/>
    </location>
</feature>
<feature type="region of interest" description="Disordered" evidence="1">
    <location>
        <begin position="599"/>
        <end position="636"/>
    </location>
</feature>
<sequence>MEPFPKRQRLYAPLSREFPQSFDNQHAYCDEQPDELEDDFEDELQEEYEDEEEEEETEVSDPDGDLQQKRARLDYKLKSTFEAIFEKYGQDFEGVGDEIDLETGEVVVNNGHLLEMHDERDAGDASRRNPQREYTEEPEDTDDIPASSLEEPEVLDDEDDEEEDEILSEDEEMMEDDLILRGFARANRFIQASPELGPSRPVIPPRREPRPAAAARPVIRGSVLPSRTDILAQFGPQLGPQIVDFVSQQQVPNDSHIEPAWRAPELPSFAPVKRPTVKRATLAPEIERSPSPEASKSVWAPIRTRGPNKPKFPNADTIFRGQSMMPVHHHNQPPNPIRRQSMGDLSLPYQATLPRTKRIRRNFTAEDDQIILDWVARAKARGQALLSDAIWRELEAKHPNHSAKSWKSRYHRSFTYLSNQADDHGSDSETSVEIQHALPRTKKARVMFTAEDDEILLDWVERVRERGLPLWSERHWQELADNHPRHSMKSWQGHYQNCFRHHWSNQTEEVGSVTSDTSIGTHVLEEREAAKAWPGAVSYVPMRQPASERPSRIRKPAQRDSRIISWSEAVDTIQSLDPVLHAEMLEDNKRMKAEHRSFDYTGTASNPGKKNSGNQPRVNGNADGYRPRNSGGAFNDFVEPENHLDSMAVEVSPSPEEAKVRAPCPHADCRPFGTIMYRLQRLDNEDLSEMCLHLFRVHHTTPFPCGELGCKRKGEDGFFMQADLVKHVRTDHPNAGALQRLRGRVDSELLDRSTHPMKNMSSVPLNDRPVSRAKDSDFMSPSKRNDVRITSSSRPFSSSSDHDRTPRGTTGMLGASTSTPMTSVSSLKVNRSSGTTVVMREVSESQESLMSEEQADEGMNMSSRDGQVRTQQFDGRVSSNARVPALREPLVEEPPLSRNNVGRNVLPTPLASTWDSPRHEVDEHSGYRENPEPMSRDEEEAGGELQLPKHPSSSAMRTASGSQLPPPGKSINPQSLLDKGRTSSLPEPRNKAPPKKTPISQSIARNGLDPSYEFSDEEICLEPMAKPLPPRSKEVLIAAPQCAVQTPTTTSTKIPPTTVHPITKPSVPTPASKPSLKKPVAQLSVKTSIATPANQQKSMLQRILSDDYDELSLGADDFVFMFSRPRTDARRSSKVRVKQEDSAETPQVASSVPARKRKLSMFRAGSDDELCVVGPSPPSQHPLSTVSKPDIKIEEDDAGLPLPLPTKLKVGTMRVSDIQAEASSPQSKTQARPKSNNPAATTSTPLLDLTPSQSKLSYPNDGREILDSAAGSSPPDQGSSPTHPRNRTRAQREAAGTSSPLIGLLTPVRRKRWPGDPLKGEQVTVIIKTPGGTLRRCGENGFECGRSFCFRCGERRSG</sequence>
<dbReference type="OrthoDB" id="2420608at2759"/>
<dbReference type="RefSeq" id="XP_024738668.1">
    <property type="nucleotide sequence ID" value="XM_024886744.1"/>
</dbReference>
<feature type="compositionally biased region" description="Polar residues" evidence="1">
    <location>
        <begin position="951"/>
        <end position="963"/>
    </location>
</feature>
<feature type="domain" description="TERF2-interacting telomeric protein 1 Myb" evidence="2">
    <location>
        <begin position="448"/>
        <end position="501"/>
    </location>
</feature>
<proteinExistence type="predicted"/>
<feature type="compositionally biased region" description="Basic and acidic residues" evidence="1">
    <location>
        <begin position="114"/>
        <end position="135"/>
    </location>
</feature>
<dbReference type="InterPro" id="IPR018465">
    <property type="entry name" value="Scm3/HJURP"/>
</dbReference>
<protein>
    <recommendedName>
        <fullName evidence="2">TERF2-interacting telomeric protein 1 Myb domain-containing protein</fullName>
    </recommendedName>
</protein>
<feature type="compositionally biased region" description="Low complexity" evidence="1">
    <location>
        <begin position="1238"/>
        <end position="1252"/>
    </location>
</feature>
<feature type="region of interest" description="Disordered" evidence="1">
    <location>
        <begin position="196"/>
        <end position="215"/>
    </location>
</feature>
<accession>A0A2J6TFG6</accession>
<gene>
    <name evidence="3" type="ORF">K444DRAFT_662755</name>
</gene>
<feature type="compositionally biased region" description="Polar residues" evidence="1">
    <location>
        <begin position="600"/>
        <end position="618"/>
    </location>
</feature>
<feature type="compositionally biased region" description="Polar residues" evidence="1">
    <location>
        <begin position="815"/>
        <end position="836"/>
    </location>
</feature>
<dbReference type="InterPro" id="IPR015010">
    <property type="entry name" value="TERF2IP_Myb"/>
</dbReference>
<dbReference type="Gene3D" id="1.10.20.10">
    <property type="entry name" value="Histone, subunit A"/>
    <property type="match status" value="1"/>
</dbReference>
<dbReference type="Gene3D" id="1.10.10.60">
    <property type="entry name" value="Homeodomain-like"/>
    <property type="match status" value="2"/>
</dbReference>
<feature type="region of interest" description="Disordered" evidence="1">
    <location>
        <begin position="1128"/>
        <end position="1156"/>
    </location>
</feature>
<feature type="compositionally biased region" description="Basic and acidic residues" evidence="1">
    <location>
        <begin position="916"/>
        <end position="936"/>
    </location>
</feature>
<dbReference type="InterPro" id="IPR009072">
    <property type="entry name" value="Histone-fold"/>
</dbReference>
<feature type="compositionally biased region" description="Polar residues" evidence="1">
    <location>
        <begin position="1221"/>
        <end position="1237"/>
    </location>
</feature>
<evidence type="ECO:0000259" key="2">
    <source>
        <dbReference type="Pfam" id="PF08914"/>
    </source>
</evidence>
<evidence type="ECO:0000256" key="1">
    <source>
        <dbReference type="SAM" id="MobiDB-lite"/>
    </source>
</evidence>
<dbReference type="PANTHER" id="PTHR15992">
    <property type="entry name" value="HOLLIDAY JUNCTION RECOGNITION PROTEIN"/>
    <property type="match status" value="1"/>
</dbReference>
<evidence type="ECO:0000313" key="4">
    <source>
        <dbReference type="Proteomes" id="UP000235371"/>
    </source>
</evidence>
<feature type="compositionally biased region" description="Basic and acidic residues" evidence="1">
    <location>
        <begin position="769"/>
        <end position="787"/>
    </location>
</feature>
<feature type="compositionally biased region" description="Polar residues" evidence="1">
    <location>
        <begin position="860"/>
        <end position="881"/>
    </location>
</feature>
<reference evidence="3 4" key="1">
    <citation type="submission" date="2016-04" db="EMBL/GenBank/DDBJ databases">
        <title>A degradative enzymes factory behind the ericoid mycorrhizal symbiosis.</title>
        <authorList>
            <consortium name="DOE Joint Genome Institute"/>
            <person name="Martino E."/>
            <person name="Morin E."/>
            <person name="Grelet G."/>
            <person name="Kuo A."/>
            <person name="Kohler A."/>
            <person name="Daghino S."/>
            <person name="Barry K."/>
            <person name="Choi C."/>
            <person name="Cichocki N."/>
            <person name="Clum A."/>
            <person name="Copeland A."/>
            <person name="Hainaut M."/>
            <person name="Haridas S."/>
            <person name="Labutti K."/>
            <person name="Lindquist E."/>
            <person name="Lipzen A."/>
            <person name="Khouja H.-R."/>
            <person name="Murat C."/>
            <person name="Ohm R."/>
            <person name="Olson A."/>
            <person name="Spatafora J."/>
            <person name="Veneault-Fourrey C."/>
            <person name="Henrissat B."/>
            <person name="Grigoriev I."/>
            <person name="Martin F."/>
            <person name="Perotto S."/>
        </authorList>
    </citation>
    <scope>NUCLEOTIDE SEQUENCE [LARGE SCALE GENOMIC DNA]</scope>
    <source>
        <strain evidence="3 4">E</strain>
    </source>
</reference>
<dbReference type="GO" id="GO:0046982">
    <property type="term" value="F:protein heterodimerization activity"/>
    <property type="evidence" value="ECO:0007669"/>
    <property type="project" value="InterPro"/>
</dbReference>
<feature type="compositionally biased region" description="Acidic residues" evidence="1">
    <location>
        <begin position="150"/>
        <end position="170"/>
    </location>
</feature>
<feature type="domain" description="TERF2-interacting telomeric protein 1 Myb" evidence="2">
    <location>
        <begin position="363"/>
        <end position="413"/>
    </location>
</feature>
<dbReference type="InParanoid" id="A0A2J6TFG6"/>
<dbReference type="Pfam" id="PF10384">
    <property type="entry name" value="Scm3"/>
    <property type="match status" value="1"/>
</dbReference>
<evidence type="ECO:0000313" key="3">
    <source>
        <dbReference type="EMBL" id="PMD61764.1"/>
    </source>
</evidence>
<dbReference type="InterPro" id="IPR009057">
    <property type="entry name" value="Homeodomain-like_sf"/>
</dbReference>
<dbReference type="EMBL" id="KZ613786">
    <property type="protein sequence ID" value="PMD61764.1"/>
    <property type="molecule type" value="Genomic_DNA"/>
</dbReference>
<feature type="region of interest" description="Disordered" evidence="1">
    <location>
        <begin position="110"/>
        <end position="170"/>
    </location>
</feature>
<feature type="compositionally biased region" description="Basic and acidic residues" evidence="1">
    <location>
        <begin position="1128"/>
        <end position="1141"/>
    </location>
</feature>
<keyword evidence="4" id="KW-1185">Reference proteome</keyword>
<dbReference type="CDD" id="cd11655">
    <property type="entry name" value="rap1_myb-like"/>
    <property type="match status" value="2"/>
</dbReference>
<organism evidence="3 4">
    <name type="scientific">Hyaloscypha bicolor E</name>
    <dbReference type="NCBI Taxonomy" id="1095630"/>
    <lineage>
        <taxon>Eukaryota</taxon>
        <taxon>Fungi</taxon>
        <taxon>Dikarya</taxon>
        <taxon>Ascomycota</taxon>
        <taxon>Pezizomycotina</taxon>
        <taxon>Leotiomycetes</taxon>
        <taxon>Helotiales</taxon>
        <taxon>Hyaloscyphaceae</taxon>
        <taxon>Hyaloscypha</taxon>
        <taxon>Hyaloscypha bicolor</taxon>
    </lineage>
</organism>
<dbReference type="PANTHER" id="PTHR15992:SF5">
    <property type="entry name" value="HOLLIDAY JUNCTION RECOGNITION PROTEIN"/>
    <property type="match status" value="1"/>
</dbReference>
<dbReference type="Pfam" id="PF08914">
    <property type="entry name" value="Myb_Rap1"/>
    <property type="match status" value="2"/>
</dbReference>